<organismHost>
    <name type="scientific">Pyramimonas plurioculata</name>
    <dbReference type="NCBI Taxonomy" id="36893"/>
</organismHost>
<proteinExistence type="predicted"/>
<dbReference type="Pfam" id="PF13578">
    <property type="entry name" value="Methyltransf_24"/>
    <property type="match status" value="1"/>
</dbReference>
<reference evidence="1" key="1">
    <citation type="submission" date="2020-06" db="EMBL/GenBank/DDBJ databases">
        <title>Lateral gene transfer of anion-conducting channel rhodopsins between green algae and giant viruses.</title>
        <authorList>
            <person name="Rozenberg A."/>
            <person name="Oppermann J."/>
            <person name="Wietek J."/>
            <person name="Fernandez Lahore R.G."/>
            <person name="Sandaa R.-A."/>
            <person name="Bratbak G."/>
            <person name="Hegemann P."/>
            <person name="Beja O."/>
        </authorList>
    </citation>
    <scope>NUCLEOTIDE SEQUENCE</scope>
    <source>
        <strain evidence="1">01B</strain>
    </source>
</reference>
<dbReference type="Gene3D" id="3.40.50.150">
    <property type="entry name" value="Vaccinia Virus protein VP39"/>
    <property type="match status" value="1"/>
</dbReference>
<evidence type="ECO:0008006" key="2">
    <source>
        <dbReference type="Google" id="ProtNLM"/>
    </source>
</evidence>
<accession>A0A7M3UNR5</accession>
<dbReference type="PANTHER" id="PTHR37909:SF1">
    <property type="entry name" value="S-ADENOSYL-L-METHIONINE-DEPENDENT METHYLTRANSFERASES SUPERFAMILY PROTEIN"/>
    <property type="match status" value="1"/>
</dbReference>
<dbReference type="PANTHER" id="PTHR37909">
    <property type="entry name" value="S-ADENOSYL-L-METHIONINE-DEPENDENT METHYLTRANSFERASES SUPERFAMILY PROTEIN"/>
    <property type="match status" value="1"/>
</dbReference>
<dbReference type="EMBL" id="MT663535">
    <property type="protein sequence ID" value="QOI90344.1"/>
    <property type="molecule type" value="Genomic_DNA"/>
</dbReference>
<organism evidence="1">
    <name type="scientific">Pyramimonas orientalis virus</name>
    <name type="common">PoV01</name>
    <dbReference type="NCBI Taxonomy" id="455367"/>
    <lineage>
        <taxon>Viruses</taxon>
        <taxon>Varidnaviria</taxon>
        <taxon>Bamfordvirae</taxon>
        <taxon>Nucleocytoviricota</taxon>
        <taxon>Megaviricetes</taxon>
        <taxon>Imitervirales</taxon>
        <taxon>Allomimiviridae</taxon>
        <taxon>Heliosvirus</taxon>
        <taxon>Heliosvirus raunefjordenense</taxon>
    </lineage>
</organism>
<dbReference type="SUPFAM" id="SSF53335">
    <property type="entry name" value="S-adenosyl-L-methionine-dependent methyltransferases"/>
    <property type="match status" value="1"/>
</dbReference>
<gene>
    <name evidence="1" type="ORF">HWQ62_00207</name>
</gene>
<evidence type="ECO:0000313" key="1">
    <source>
        <dbReference type="EMBL" id="QOI90344.1"/>
    </source>
</evidence>
<dbReference type="InterPro" id="IPR029063">
    <property type="entry name" value="SAM-dependent_MTases_sf"/>
</dbReference>
<protein>
    <recommendedName>
        <fullName evidence="2">Methyltransferase</fullName>
    </recommendedName>
</protein>
<sequence length="205" mass="24523">MTTYHTSYERNRREITNILKTHNLNGFGVEIGVKEGEFSKHLLSNWNCKQLYLVDPWITQSSNKYDETHHNHSSDYETCKNNVQPFMGKYQFIRDFSHNAHKLFENEYFDFIYIDGNHSYEAVLEDLNDWYPKLKQNGLICGDDYTVKPIDNVFGYEFGVKKAVDEFAIKHHKNVSLDLVGDWYYSDYFNGERLLYPSRNWYFFK</sequence>
<name>A0A7M3UNR5_POV01</name>